<evidence type="ECO:0000256" key="1">
    <source>
        <dbReference type="SAM" id="MobiDB-lite"/>
    </source>
</evidence>
<keyword evidence="4" id="KW-1185">Reference proteome</keyword>
<dbReference type="RefSeq" id="WP_170039112.1">
    <property type="nucleotide sequence ID" value="NZ_JABDTL010000002.1"/>
</dbReference>
<feature type="signal peptide" evidence="2">
    <location>
        <begin position="1"/>
        <end position="24"/>
    </location>
</feature>
<organism evidence="3 4">
    <name type="scientific">Longimicrobium terrae</name>
    <dbReference type="NCBI Taxonomy" id="1639882"/>
    <lineage>
        <taxon>Bacteria</taxon>
        <taxon>Pseudomonadati</taxon>
        <taxon>Gemmatimonadota</taxon>
        <taxon>Longimicrobiia</taxon>
        <taxon>Longimicrobiales</taxon>
        <taxon>Longimicrobiaceae</taxon>
        <taxon>Longimicrobium</taxon>
    </lineage>
</organism>
<evidence type="ECO:0000313" key="3">
    <source>
        <dbReference type="EMBL" id="MBB6073432.1"/>
    </source>
</evidence>
<feature type="compositionally biased region" description="Low complexity" evidence="1">
    <location>
        <begin position="488"/>
        <end position="498"/>
    </location>
</feature>
<proteinExistence type="predicted"/>
<name>A0A841H685_9BACT</name>
<evidence type="ECO:0000256" key="2">
    <source>
        <dbReference type="SAM" id="SignalP"/>
    </source>
</evidence>
<reference evidence="3 4" key="1">
    <citation type="submission" date="2020-08" db="EMBL/GenBank/DDBJ databases">
        <title>Genomic Encyclopedia of Type Strains, Phase IV (KMG-IV): sequencing the most valuable type-strain genomes for metagenomic binning, comparative biology and taxonomic classification.</title>
        <authorList>
            <person name="Goeker M."/>
        </authorList>
    </citation>
    <scope>NUCLEOTIDE SEQUENCE [LARGE SCALE GENOMIC DNA]</scope>
    <source>
        <strain evidence="3 4">DSM 29007</strain>
    </source>
</reference>
<protein>
    <recommendedName>
        <fullName evidence="5">DUF5723 domain-containing protein</fullName>
    </recommendedName>
</protein>
<comment type="caution">
    <text evidence="3">The sequence shown here is derived from an EMBL/GenBank/DDBJ whole genome shotgun (WGS) entry which is preliminary data.</text>
</comment>
<evidence type="ECO:0008006" key="5">
    <source>
        <dbReference type="Google" id="ProtNLM"/>
    </source>
</evidence>
<accession>A0A841H685</accession>
<feature type="region of interest" description="Disordered" evidence="1">
    <location>
        <begin position="474"/>
        <end position="539"/>
    </location>
</feature>
<dbReference type="AlphaFoldDB" id="A0A841H685"/>
<dbReference type="EMBL" id="JACHIA010000024">
    <property type="protein sequence ID" value="MBB6073432.1"/>
    <property type="molecule type" value="Genomic_DNA"/>
</dbReference>
<keyword evidence="2" id="KW-0732">Signal</keyword>
<feature type="compositionally biased region" description="Pro residues" evidence="1">
    <location>
        <begin position="499"/>
        <end position="539"/>
    </location>
</feature>
<evidence type="ECO:0000313" key="4">
    <source>
        <dbReference type="Proteomes" id="UP000582837"/>
    </source>
</evidence>
<dbReference type="Proteomes" id="UP000582837">
    <property type="component" value="Unassembled WGS sequence"/>
</dbReference>
<gene>
    <name evidence="3" type="ORF">HNQ61_005099</name>
</gene>
<sequence length="539" mass="56906">MKYSFRPALALALCAALAPAAALAQDTEAWVLRRGMVEVSASGVFTHHDRLLGEGNPGLGSAFAAPFGELAARATADSLARLDPRLRALFSTLEGAASRPLSEGLTVGETTFRTRVTQRRIPFTLRYGLRDRLTVFATVPLERRGTSSLGPYLVDGNVGLNPNVAVNTAALDSIGGGFADVGRSTLLPLRGSPTGDSLQALLRAMDEDTLILPTRPLSFADILGNPVLNGRLAAEEVAAFDSLSGSRGYQLGDVEVGARLLLREGPPGWPNPDTVSAIGVRSTVGVRGRLPTGQSAQTALTELVPGGGHFGIGVDLLNDVFVSSRWMVNTVVTADVLFPADVQRYAFTATRPFPADTAIRTLQRSPGSRVSLQLLPRWRLTQQISFAGQYAFTRMGETTYSGADVLASPLESVGAWTAHAAGLNARYSSLRAYALGKAKVPFEVDLGWQRTFAGGGLAPQTGQIRVTGRFFPTRALLPRDTPPPPLPADTTADSTAPVVTPPATPLPAPSIDPAAPPLTTPRPVVVPPAETPRPARPPR</sequence>
<feature type="chain" id="PRO_5032478593" description="DUF5723 domain-containing protein" evidence="2">
    <location>
        <begin position="25"/>
        <end position="539"/>
    </location>
</feature>